<name>A0ABC8WA49_9POAL</name>
<organism evidence="2 3">
    <name type="scientific">Urochloa decumbens</name>
    <dbReference type="NCBI Taxonomy" id="240449"/>
    <lineage>
        <taxon>Eukaryota</taxon>
        <taxon>Viridiplantae</taxon>
        <taxon>Streptophyta</taxon>
        <taxon>Embryophyta</taxon>
        <taxon>Tracheophyta</taxon>
        <taxon>Spermatophyta</taxon>
        <taxon>Magnoliopsida</taxon>
        <taxon>Liliopsida</taxon>
        <taxon>Poales</taxon>
        <taxon>Poaceae</taxon>
        <taxon>PACMAD clade</taxon>
        <taxon>Panicoideae</taxon>
        <taxon>Panicodae</taxon>
        <taxon>Paniceae</taxon>
        <taxon>Melinidinae</taxon>
        <taxon>Urochloa</taxon>
    </lineage>
</organism>
<reference evidence="2" key="1">
    <citation type="submission" date="2024-10" db="EMBL/GenBank/DDBJ databases">
        <authorList>
            <person name="Ryan C."/>
        </authorList>
    </citation>
    <scope>NUCLEOTIDE SEQUENCE [LARGE SCALE GENOMIC DNA]</scope>
</reference>
<feature type="chain" id="PRO_5044846058" evidence="1">
    <location>
        <begin position="26"/>
        <end position="140"/>
    </location>
</feature>
<evidence type="ECO:0000313" key="3">
    <source>
        <dbReference type="Proteomes" id="UP001497457"/>
    </source>
</evidence>
<accession>A0ABC8WA49</accession>
<keyword evidence="1" id="KW-0732">Signal</keyword>
<evidence type="ECO:0000256" key="1">
    <source>
        <dbReference type="SAM" id="SignalP"/>
    </source>
</evidence>
<dbReference type="AlphaFoldDB" id="A0ABC8WA49"/>
<sequence length="140" mass="13996">MASSKQSLALLLAVLAAAAAAPASAAGGVPACATSCSPRASCSAAARTCPSRSARGRGGSPRPAELRLGGAAWYSATFIQLEPVTVAPHADPARGGGRLLGHCPAVGCGAGHGRCARETAAGSDCRNVDELKIIYFDHRQ</sequence>
<dbReference type="Proteomes" id="UP001497457">
    <property type="component" value="Chromosome 12b"/>
</dbReference>
<keyword evidence="3" id="KW-1185">Reference proteome</keyword>
<feature type="signal peptide" evidence="1">
    <location>
        <begin position="1"/>
        <end position="25"/>
    </location>
</feature>
<protein>
    <submittedName>
        <fullName evidence="2">Uncharacterized protein</fullName>
    </submittedName>
</protein>
<dbReference type="EMBL" id="OZ075122">
    <property type="protein sequence ID" value="CAL4905834.1"/>
    <property type="molecule type" value="Genomic_DNA"/>
</dbReference>
<proteinExistence type="predicted"/>
<evidence type="ECO:0000313" key="2">
    <source>
        <dbReference type="EMBL" id="CAL4905834.1"/>
    </source>
</evidence>
<gene>
    <name evidence="2" type="ORF">URODEC1_LOCUS11847</name>
</gene>